<name>A0ACD4D6Z5_9HYPH</name>
<gene>
    <name evidence="1" type="ORF">N8E88_16080</name>
</gene>
<dbReference type="EMBL" id="CP104973">
    <property type="protein sequence ID" value="UXN61577.1"/>
    <property type="molecule type" value="Genomic_DNA"/>
</dbReference>
<protein>
    <submittedName>
        <fullName evidence="1">Uncharacterized protein</fullName>
    </submittedName>
</protein>
<evidence type="ECO:0000313" key="1">
    <source>
        <dbReference type="EMBL" id="UXN61577.1"/>
    </source>
</evidence>
<organism evidence="1 2">
    <name type="scientific">Phyllobacterium zundukense</name>
    <dbReference type="NCBI Taxonomy" id="1867719"/>
    <lineage>
        <taxon>Bacteria</taxon>
        <taxon>Pseudomonadati</taxon>
        <taxon>Pseudomonadota</taxon>
        <taxon>Alphaproteobacteria</taxon>
        <taxon>Hyphomicrobiales</taxon>
        <taxon>Phyllobacteriaceae</taxon>
        <taxon>Phyllobacterium</taxon>
    </lineage>
</organism>
<keyword evidence="2" id="KW-1185">Reference proteome</keyword>
<dbReference type="Proteomes" id="UP001061991">
    <property type="component" value="Chromosome"/>
</dbReference>
<accession>A0ACD4D6Z5</accession>
<sequence>MRILSIRRLDGPAALARVDVELTEHVRLYSLLLKKNADGKVRIHSPHSCGKNVATFHPIIAQEITEAAIAALEATAYDHHR</sequence>
<reference evidence="1" key="1">
    <citation type="submission" date="2022-09" db="EMBL/GenBank/DDBJ databases">
        <title>Interaction between co-microsymbionts with complementary sets of symbiotic genes in legume-rhizobium systems.</title>
        <authorList>
            <person name="Safronova V."/>
            <person name="Sazanova A."/>
            <person name="Afonin A."/>
            <person name="Chirak E."/>
        </authorList>
    </citation>
    <scope>NUCLEOTIDE SEQUENCE</scope>
    <source>
        <strain evidence="1">A18/3m</strain>
    </source>
</reference>
<proteinExistence type="predicted"/>
<evidence type="ECO:0000313" key="2">
    <source>
        <dbReference type="Proteomes" id="UP001061991"/>
    </source>
</evidence>